<sequence length="448" mass="51054">MEYQVEQVSPVKRKINVQVPKEEVEAALSATIALYRRDVDLKGFRKGKVPASVIENRFRKQIYNEAQTDLINLHINEILNELKITPISRIDVDASELKKGEEYSYSFSFEVAPEFELPEYRGLEVEEEEVVVKEEEVEAVIERLRNRMAEFVVVEENRNPQPGDAVVIDFKAFDGEEPIEGIAASNFQLVLGEGQALEDFEKIIYGLKAGESGSGDVKLPDDFINKDLAGKTIKMEVTLHAVKEKKLPALDDGFARKVGNFKNLKELRDSIFKSYEATRKELSKSVAQKKLLDDLKSKVEFDLPPSLVEFHLEQKIKEYIDKLERQGKNLESTGKTIEDLKKEFREEAEEITKSEIFLLAVAQQEGLKVDYSEVDAELQKIATYSGQSFEAIKEFYEKNNLLVALKDKILADKAMELIYSEAKVKKVPPQDKEQEADESSTDKDKENK</sequence>
<dbReference type="EMBL" id="FNIN01000015">
    <property type="protein sequence ID" value="SDN99832.1"/>
    <property type="molecule type" value="Genomic_DNA"/>
</dbReference>
<dbReference type="Pfam" id="PF00254">
    <property type="entry name" value="FKBP_C"/>
    <property type="match status" value="1"/>
</dbReference>
<keyword evidence="11" id="KW-0175">Coiled coil</keyword>
<dbReference type="Pfam" id="PF05698">
    <property type="entry name" value="Trigger_C"/>
    <property type="match status" value="1"/>
</dbReference>
<dbReference type="PIRSF" id="PIRSF003095">
    <property type="entry name" value="Trigger_factor"/>
    <property type="match status" value="1"/>
</dbReference>
<dbReference type="GO" id="GO:0051301">
    <property type="term" value="P:cell division"/>
    <property type="evidence" value="ECO:0007669"/>
    <property type="project" value="UniProtKB-KW"/>
</dbReference>
<dbReference type="GO" id="GO:0044183">
    <property type="term" value="F:protein folding chaperone"/>
    <property type="evidence" value="ECO:0007669"/>
    <property type="project" value="TreeGrafter"/>
</dbReference>
<dbReference type="Gene3D" id="3.30.70.1050">
    <property type="entry name" value="Trigger factor ribosome-binding domain"/>
    <property type="match status" value="1"/>
</dbReference>
<dbReference type="InterPro" id="IPR008881">
    <property type="entry name" value="Trigger_fac_ribosome-bd_bac"/>
</dbReference>
<dbReference type="SUPFAM" id="SSF54534">
    <property type="entry name" value="FKBP-like"/>
    <property type="match status" value="1"/>
</dbReference>
<dbReference type="SUPFAM" id="SSF109998">
    <property type="entry name" value="Triger factor/SurA peptide-binding domain-like"/>
    <property type="match status" value="1"/>
</dbReference>
<comment type="domain">
    <text evidence="10">Consists of 3 domains; the N-terminus binds the ribosome, the middle domain has PPIase activity, while the C-terminus has intrinsic chaperone activity on its own.</text>
</comment>
<dbReference type="SUPFAM" id="SSF102735">
    <property type="entry name" value="Trigger factor ribosome-binding domain"/>
    <property type="match status" value="1"/>
</dbReference>
<keyword evidence="5 10" id="KW-0963">Cytoplasm</keyword>
<feature type="domain" description="Trigger factor C-terminal" evidence="15">
    <location>
        <begin position="264"/>
        <end position="418"/>
    </location>
</feature>
<dbReference type="Pfam" id="PF05697">
    <property type="entry name" value="Trigger_N"/>
    <property type="match status" value="1"/>
</dbReference>
<evidence type="ECO:0000256" key="1">
    <source>
        <dbReference type="ARBA" id="ARBA00000971"/>
    </source>
</evidence>
<keyword evidence="17" id="KW-1185">Reference proteome</keyword>
<dbReference type="InterPro" id="IPR001179">
    <property type="entry name" value="PPIase_FKBP_dom"/>
</dbReference>
<evidence type="ECO:0000256" key="10">
    <source>
        <dbReference type="HAMAP-Rule" id="MF_00303"/>
    </source>
</evidence>
<evidence type="ECO:0000256" key="11">
    <source>
        <dbReference type="SAM" id="Coils"/>
    </source>
</evidence>
<feature type="region of interest" description="Disordered" evidence="12">
    <location>
        <begin position="425"/>
        <end position="448"/>
    </location>
</feature>
<evidence type="ECO:0000259" key="15">
    <source>
        <dbReference type="Pfam" id="PF05698"/>
    </source>
</evidence>
<feature type="domain" description="Trigger factor ribosome-binding bacterial" evidence="14">
    <location>
        <begin position="1"/>
        <end position="144"/>
    </location>
</feature>
<gene>
    <name evidence="10" type="primary">tig</name>
    <name evidence="16" type="ORF">SAMN04488516_11535</name>
</gene>
<comment type="subcellular location">
    <subcellularLocation>
        <location evidence="10">Cytoplasm</location>
    </subcellularLocation>
    <text evidence="10">About half TF is bound to the ribosome near the polypeptide exit tunnel while the other half is free in the cytoplasm.</text>
</comment>
<evidence type="ECO:0000256" key="7">
    <source>
        <dbReference type="ARBA" id="ARBA00023186"/>
    </source>
</evidence>
<evidence type="ECO:0000313" key="16">
    <source>
        <dbReference type="EMBL" id="SDN99832.1"/>
    </source>
</evidence>
<keyword evidence="7 10" id="KW-0143">Chaperone</keyword>
<dbReference type="Proteomes" id="UP000199602">
    <property type="component" value="Unassembled WGS sequence"/>
</dbReference>
<dbReference type="NCBIfam" id="TIGR00115">
    <property type="entry name" value="tig"/>
    <property type="match status" value="1"/>
</dbReference>
<reference evidence="16 17" key="1">
    <citation type="submission" date="2016-10" db="EMBL/GenBank/DDBJ databases">
        <authorList>
            <person name="de Groot N.N."/>
        </authorList>
    </citation>
    <scope>NUCLEOTIDE SEQUENCE [LARGE SCALE GENOMIC DNA]</scope>
    <source>
        <strain evidence="16 17">DSM 15269</strain>
    </source>
</reference>
<proteinExistence type="inferred from homology"/>
<evidence type="ECO:0000256" key="8">
    <source>
        <dbReference type="ARBA" id="ARBA00023235"/>
    </source>
</evidence>
<dbReference type="InterPro" id="IPR037041">
    <property type="entry name" value="Trigger_fac_C_sf"/>
</dbReference>
<dbReference type="InterPro" id="IPR046357">
    <property type="entry name" value="PPIase_dom_sf"/>
</dbReference>
<keyword evidence="10" id="KW-0132">Cell division</keyword>
<evidence type="ECO:0000256" key="6">
    <source>
        <dbReference type="ARBA" id="ARBA00023110"/>
    </source>
</evidence>
<evidence type="ECO:0000256" key="3">
    <source>
        <dbReference type="ARBA" id="ARBA00013194"/>
    </source>
</evidence>
<evidence type="ECO:0000256" key="12">
    <source>
        <dbReference type="SAM" id="MobiDB-lite"/>
    </source>
</evidence>
<evidence type="ECO:0000256" key="2">
    <source>
        <dbReference type="ARBA" id="ARBA00005464"/>
    </source>
</evidence>
<evidence type="ECO:0000256" key="9">
    <source>
        <dbReference type="ARBA" id="ARBA00029986"/>
    </source>
</evidence>
<comment type="similarity">
    <text evidence="2 10">Belongs to the FKBP-type PPIase family. Tig subfamily.</text>
</comment>
<evidence type="ECO:0000256" key="4">
    <source>
        <dbReference type="ARBA" id="ARBA00016902"/>
    </source>
</evidence>
<protein>
    <recommendedName>
        <fullName evidence="4 10">Trigger factor</fullName>
        <shortName evidence="10">TF</shortName>
        <ecNumber evidence="3 10">5.2.1.8</ecNumber>
    </recommendedName>
    <alternativeName>
        <fullName evidence="9 10">PPIase</fullName>
    </alternativeName>
</protein>
<dbReference type="GO" id="GO:0005737">
    <property type="term" value="C:cytoplasm"/>
    <property type="evidence" value="ECO:0007669"/>
    <property type="project" value="UniProtKB-SubCell"/>
</dbReference>
<evidence type="ECO:0000313" key="17">
    <source>
        <dbReference type="Proteomes" id="UP000199602"/>
    </source>
</evidence>
<keyword evidence="8 10" id="KW-0413">Isomerase</keyword>
<keyword evidence="10" id="KW-0131">Cell cycle</keyword>
<dbReference type="InterPro" id="IPR036611">
    <property type="entry name" value="Trigger_fac_ribosome-bd_sf"/>
</dbReference>
<comment type="catalytic activity">
    <reaction evidence="1 10">
        <text>[protein]-peptidylproline (omega=180) = [protein]-peptidylproline (omega=0)</text>
        <dbReference type="Rhea" id="RHEA:16237"/>
        <dbReference type="Rhea" id="RHEA-COMP:10747"/>
        <dbReference type="Rhea" id="RHEA-COMP:10748"/>
        <dbReference type="ChEBI" id="CHEBI:83833"/>
        <dbReference type="ChEBI" id="CHEBI:83834"/>
        <dbReference type="EC" id="5.2.1.8"/>
    </reaction>
</comment>
<dbReference type="GO" id="GO:0003755">
    <property type="term" value="F:peptidyl-prolyl cis-trans isomerase activity"/>
    <property type="evidence" value="ECO:0007669"/>
    <property type="project" value="UniProtKB-UniRule"/>
</dbReference>
<dbReference type="PANTHER" id="PTHR30560">
    <property type="entry name" value="TRIGGER FACTOR CHAPERONE AND PEPTIDYL-PROLYL CIS/TRANS ISOMERASE"/>
    <property type="match status" value="1"/>
</dbReference>
<name>A0A1H0FZ27_9BACT</name>
<dbReference type="Gene3D" id="3.10.50.40">
    <property type="match status" value="1"/>
</dbReference>
<dbReference type="InterPro" id="IPR005215">
    <property type="entry name" value="Trig_fac"/>
</dbReference>
<dbReference type="STRING" id="206665.SAMN04488516_11535"/>
<evidence type="ECO:0000259" key="14">
    <source>
        <dbReference type="Pfam" id="PF05697"/>
    </source>
</evidence>
<feature type="domain" description="PPIase FKBP-type" evidence="13">
    <location>
        <begin position="157"/>
        <end position="239"/>
    </location>
</feature>
<dbReference type="GO" id="GO:0051083">
    <property type="term" value="P:'de novo' cotranslational protein folding"/>
    <property type="evidence" value="ECO:0007669"/>
    <property type="project" value="TreeGrafter"/>
</dbReference>
<dbReference type="EC" id="5.2.1.8" evidence="3 10"/>
<accession>A0A1H0FZ27</accession>
<dbReference type="RefSeq" id="WP_092066389.1">
    <property type="nucleotide sequence ID" value="NZ_FNIN01000015.1"/>
</dbReference>
<dbReference type="GO" id="GO:0043335">
    <property type="term" value="P:protein unfolding"/>
    <property type="evidence" value="ECO:0007669"/>
    <property type="project" value="TreeGrafter"/>
</dbReference>
<dbReference type="InterPro" id="IPR008880">
    <property type="entry name" value="Trigger_fac_C"/>
</dbReference>
<evidence type="ECO:0000259" key="13">
    <source>
        <dbReference type="Pfam" id="PF00254"/>
    </source>
</evidence>
<dbReference type="Gene3D" id="1.10.3120.10">
    <property type="entry name" value="Trigger factor, C-terminal domain"/>
    <property type="match status" value="1"/>
</dbReference>
<dbReference type="PANTHER" id="PTHR30560:SF3">
    <property type="entry name" value="TRIGGER FACTOR-LIKE PROTEIN TIG, CHLOROPLASTIC"/>
    <property type="match status" value="1"/>
</dbReference>
<organism evidence="16 17">
    <name type="scientific">Desulfonauticus submarinus</name>
    <dbReference type="NCBI Taxonomy" id="206665"/>
    <lineage>
        <taxon>Bacteria</taxon>
        <taxon>Pseudomonadati</taxon>
        <taxon>Thermodesulfobacteriota</taxon>
        <taxon>Desulfovibrionia</taxon>
        <taxon>Desulfovibrionales</taxon>
        <taxon>Desulfonauticaceae</taxon>
        <taxon>Desulfonauticus</taxon>
    </lineage>
</organism>
<dbReference type="InterPro" id="IPR027304">
    <property type="entry name" value="Trigger_fact/SurA_dom_sf"/>
</dbReference>
<keyword evidence="6 10" id="KW-0697">Rotamase</keyword>
<dbReference type="HAMAP" id="MF_00303">
    <property type="entry name" value="Trigger_factor_Tig"/>
    <property type="match status" value="1"/>
</dbReference>
<dbReference type="OrthoDB" id="9767721at2"/>
<dbReference type="GO" id="GO:0043022">
    <property type="term" value="F:ribosome binding"/>
    <property type="evidence" value="ECO:0007669"/>
    <property type="project" value="TreeGrafter"/>
</dbReference>
<evidence type="ECO:0000256" key="5">
    <source>
        <dbReference type="ARBA" id="ARBA00022490"/>
    </source>
</evidence>
<comment type="function">
    <text evidence="10">Involved in protein export. Acts as a chaperone by maintaining the newly synthesized protein in an open conformation. Functions as a peptidyl-prolyl cis-trans isomerase.</text>
</comment>
<dbReference type="GO" id="GO:0015031">
    <property type="term" value="P:protein transport"/>
    <property type="evidence" value="ECO:0007669"/>
    <property type="project" value="UniProtKB-UniRule"/>
</dbReference>
<feature type="coiled-coil region" evidence="11">
    <location>
        <begin position="323"/>
        <end position="350"/>
    </location>
</feature>
<dbReference type="AlphaFoldDB" id="A0A1H0FZ27"/>